<name>A0A1H1MGX1_9FLAO</name>
<evidence type="ECO:0000313" key="3">
    <source>
        <dbReference type="EMBL" id="SDR85852.1"/>
    </source>
</evidence>
<dbReference type="InterPro" id="IPR041698">
    <property type="entry name" value="Methyltransf_25"/>
</dbReference>
<keyword evidence="4" id="KW-1185">Reference proteome</keyword>
<dbReference type="STRING" id="1250231.SAMN04488552_1295"/>
<dbReference type="Pfam" id="PF13649">
    <property type="entry name" value="Methyltransf_25"/>
    <property type="match status" value="1"/>
</dbReference>
<dbReference type="GO" id="GO:0008168">
    <property type="term" value="F:methyltransferase activity"/>
    <property type="evidence" value="ECO:0007669"/>
    <property type="project" value="UniProtKB-KW"/>
</dbReference>
<dbReference type="EMBL" id="LT629745">
    <property type="protein sequence ID" value="SDR85852.1"/>
    <property type="molecule type" value="Genomic_DNA"/>
</dbReference>
<keyword evidence="1 3" id="KW-0808">Transferase</keyword>
<evidence type="ECO:0000313" key="4">
    <source>
        <dbReference type="Proteomes" id="UP000198858"/>
    </source>
</evidence>
<evidence type="ECO:0000256" key="1">
    <source>
        <dbReference type="ARBA" id="ARBA00022679"/>
    </source>
</evidence>
<organism evidence="3 4">
    <name type="scientific">Christiangramia echinicola</name>
    <dbReference type="NCBI Taxonomy" id="279359"/>
    <lineage>
        <taxon>Bacteria</taxon>
        <taxon>Pseudomonadati</taxon>
        <taxon>Bacteroidota</taxon>
        <taxon>Flavobacteriia</taxon>
        <taxon>Flavobacteriales</taxon>
        <taxon>Flavobacteriaceae</taxon>
        <taxon>Christiangramia</taxon>
    </lineage>
</organism>
<dbReference type="SUPFAM" id="SSF53335">
    <property type="entry name" value="S-adenosyl-L-methionine-dependent methyltransferases"/>
    <property type="match status" value="1"/>
</dbReference>
<dbReference type="Gene3D" id="3.40.50.150">
    <property type="entry name" value="Vaccinia Virus protein VP39"/>
    <property type="match status" value="1"/>
</dbReference>
<dbReference type="Proteomes" id="UP000198858">
    <property type="component" value="Chromosome I"/>
</dbReference>
<dbReference type="AlphaFoldDB" id="A0A1H1MGX1"/>
<sequence length="227" mass="26757">MKNEKDIALEFNEFSKNYTEDMIRCVPHYMDLVSSFTKNLPEDFKPEHILDLGCGNGNITAQFIPYFPDSNYTLVDASKEMIDLCQKQFQDYNVKYCNTYFKDFHFEEGHYDLIVAGFSLHHCSNNERQALFKKIYSALKKGGIFSYCDLMISKTNSDHPSLLKEWGGYVNSNFPDGEKWAWVMEHYKDYDNPTDYSLQFEWLKLAGFTNIQTPFKDGYWIYLQIQK</sequence>
<evidence type="ECO:0000259" key="2">
    <source>
        <dbReference type="Pfam" id="PF13649"/>
    </source>
</evidence>
<dbReference type="InterPro" id="IPR029063">
    <property type="entry name" value="SAM-dependent_MTases_sf"/>
</dbReference>
<dbReference type="GO" id="GO:0032259">
    <property type="term" value="P:methylation"/>
    <property type="evidence" value="ECO:0007669"/>
    <property type="project" value="UniProtKB-KW"/>
</dbReference>
<dbReference type="PANTHER" id="PTHR43861">
    <property type="entry name" value="TRANS-ACONITATE 2-METHYLTRANSFERASE-RELATED"/>
    <property type="match status" value="1"/>
</dbReference>
<dbReference type="CDD" id="cd02440">
    <property type="entry name" value="AdoMet_MTases"/>
    <property type="match status" value="1"/>
</dbReference>
<proteinExistence type="predicted"/>
<feature type="domain" description="Methyltransferase" evidence="2">
    <location>
        <begin position="49"/>
        <end position="143"/>
    </location>
</feature>
<accession>A0A1H1MGX1</accession>
<protein>
    <submittedName>
        <fullName evidence="3">Methyltransferase domain-containing protein</fullName>
    </submittedName>
</protein>
<dbReference type="RefSeq" id="WP_089661749.1">
    <property type="nucleotide sequence ID" value="NZ_LT629745.1"/>
</dbReference>
<gene>
    <name evidence="3" type="ORF">SAMN04488552_1295</name>
</gene>
<reference evidence="3 4" key="1">
    <citation type="submission" date="2016-10" db="EMBL/GenBank/DDBJ databases">
        <authorList>
            <person name="Varghese N."/>
            <person name="Submissions S."/>
        </authorList>
    </citation>
    <scope>NUCLEOTIDE SEQUENCE [LARGE SCALE GENOMIC DNA]</scope>
    <source>
        <strain evidence="3 4">Mar_2010_102</strain>
    </source>
</reference>
<keyword evidence="3" id="KW-0489">Methyltransferase</keyword>